<dbReference type="GO" id="GO:0005829">
    <property type="term" value="C:cytosol"/>
    <property type="evidence" value="ECO:0007669"/>
    <property type="project" value="TreeGrafter"/>
</dbReference>
<feature type="transmembrane region" description="Helical" evidence="4">
    <location>
        <begin position="163"/>
        <end position="193"/>
    </location>
</feature>
<dbReference type="InterPro" id="IPR000432">
    <property type="entry name" value="DNA_mismatch_repair_MutS_C"/>
</dbReference>
<accession>A0A5C6ZCW2</accession>
<dbReference type="PANTHER" id="PTHR11361:SF152">
    <property type="entry name" value="DNA MISMATCH REPAIR PROTEIN"/>
    <property type="match status" value="1"/>
</dbReference>
<proteinExistence type="predicted"/>
<dbReference type="EMBL" id="VORO01000026">
    <property type="protein sequence ID" value="TXD87339.1"/>
    <property type="molecule type" value="Genomic_DNA"/>
</dbReference>
<sequence length="555" mass="63570">MNWFLGVLIILVVVVFLTNNIRIKKRRLKILNQFKRNWGKPKNLDEFHFSSIEEYFNNTANKDKAFHIISNRCAADLDINDVFEVIDRTASKIGQQYLYYKLRTIESRSRLLAFNDLTLLFEGNESLRLKIQLELTKINTNGSYCFEELVTSKPLEKPKYIGLIYALSMLSFLLSILGFFVPLFFIVLIPIFALNMVFHYKNKWNISSYLDGISQLSKTIEVSKNIAAFPEIKKKFTDTRFIKNVEQIKLKSAFISFDKDLGNEFAIVFWLVSEFIKVLFNLEYLIFYSFTDSIANKRAELKQMFHFIGEIDAAISTASLKASDHNICNPIFTDEKKMAFTEISHPLINNCVVNNLTLVSHSLLLTGSNMSGKTTFIRSIAINSILAQSLNICFAKSYTAPFFKVYTSIRISDDVLESTSYYLEEVLTIKKLIEASQSDQPCLFVLDEIFKGTNTVERISGGKAILSYLNKGNNMVLVSTHDIELTVMLSNKKFNLYHFSEQIASNELKFDHKLKAGKLKSRNAIRILELYDYPSEIIDDAKATESATFDPSPNT</sequence>
<reference evidence="6 7" key="1">
    <citation type="submission" date="2019-08" db="EMBL/GenBank/DDBJ databases">
        <title>Genomes of Subsaximicrobium wynnwilliamsii strains.</title>
        <authorList>
            <person name="Bowman J.P."/>
        </authorList>
    </citation>
    <scope>NUCLEOTIDE SEQUENCE [LARGE SCALE GENOMIC DNA]</scope>
    <source>
        <strain evidence="6 7">2-80-2</strain>
    </source>
</reference>
<feature type="transmembrane region" description="Helical" evidence="4">
    <location>
        <begin position="6"/>
        <end position="23"/>
    </location>
</feature>
<feature type="transmembrane region" description="Helical" evidence="4">
    <location>
        <begin position="267"/>
        <end position="288"/>
    </location>
</feature>
<dbReference type="InterPro" id="IPR027417">
    <property type="entry name" value="P-loop_NTPase"/>
</dbReference>
<evidence type="ECO:0000313" key="7">
    <source>
        <dbReference type="Proteomes" id="UP000321578"/>
    </source>
</evidence>
<feature type="domain" description="DNA mismatch repair proteins mutS family" evidence="5">
    <location>
        <begin position="360"/>
        <end position="546"/>
    </location>
</feature>
<dbReference type="AlphaFoldDB" id="A0A5C6ZCW2"/>
<keyword evidence="2" id="KW-0067">ATP-binding</keyword>
<keyword evidence="7" id="KW-1185">Reference proteome</keyword>
<name>A0A5C6ZCW2_9FLAO</name>
<evidence type="ECO:0000259" key="5">
    <source>
        <dbReference type="SMART" id="SM00534"/>
    </source>
</evidence>
<evidence type="ECO:0000256" key="3">
    <source>
        <dbReference type="ARBA" id="ARBA00023125"/>
    </source>
</evidence>
<dbReference type="GO" id="GO:0005524">
    <property type="term" value="F:ATP binding"/>
    <property type="evidence" value="ECO:0007669"/>
    <property type="project" value="UniProtKB-KW"/>
</dbReference>
<dbReference type="InterPro" id="IPR045076">
    <property type="entry name" value="MutS"/>
</dbReference>
<protein>
    <submittedName>
        <fullName evidence="6">DNA mismatch repair protein MutS</fullName>
    </submittedName>
</protein>
<gene>
    <name evidence="6" type="ORF">ESY86_17415</name>
</gene>
<evidence type="ECO:0000256" key="2">
    <source>
        <dbReference type="ARBA" id="ARBA00022840"/>
    </source>
</evidence>
<dbReference type="GO" id="GO:0006298">
    <property type="term" value="P:mismatch repair"/>
    <property type="evidence" value="ECO:0007669"/>
    <property type="project" value="InterPro"/>
</dbReference>
<dbReference type="PANTHER" id="PTHR11361">
    <property type="entry name" value="DNA MISMATCH REPAIR PROTEIN MUTS FAMILY MEMBER"/>
    <property type="match status" value="1"/>
</dbReference>
<dbReference type="GO" id="GO:0030983">
    <property type="term" value="F:mismatched DNA binding"/>
    <property type="evidence" value="ECO:0007669"/>
    <property type="project" value="InterPro"/>
</dbReference>
<dbReference type="Pfam" id="PF00488">
    <property type="entry name" value="MutS_V"/>
    <property type="match status" value="1"/>
</dbReference>
<evidence type="ECO:0000313" key="6">
    <source>
        <dbReference type="EMBL" id="TXD87339.1"/>
    </source>
</evidence>
<dbReference type="Proteomes" id="UP000321578">
    <property type="component" value="Unassembled WGS sequence"/>
</dbReference>
<keyword evidence="3" id="KW-0238">DNA-binding</keyword>
<organism evidence="6 7">
    <name type="scientific">Subsaximicrobium wynnwilliamsii</name>
    <dbReference type="NCBI Taxonomy" id="291179"/>
    <lineage>
        <taxon>Bacteria</taxon>
        <taxon>Pseudomonadati</taxon>
        <taxon>Bacteroidota</taxon>
        <taxon>Flavobacteriia</taxon>
        <taxon>Flavobacteriales</taxon>
        <taxon>Flavobacteriaceae</taxon>
        <taxon>Subsaximicrobium</taxon>
    </lineage>
</organism>
<comment type="caution">
    <text evidence="6">The sequence shown here is derived from an EMBL/GenBank/DDBJ whole genome shotgun (WGS) entry which is preliminary data.</text>
</comment>
<keyword evidence="1" id="KW-0547">Nucleotide-binding</keyword>
<keyword evidence="4" id="KW-0472">Membrane</keyword>
<keyword evidence="4" id="KW-1133">Transmembrane helix</keyword>
<dbReference type="SUPFAM" id="SSF52540">
    <property type="entry name" value="P-loop containing nucleoside triphosphate hydrolases"/>
    <property type="match status" value="1"/>
</dbReference>
<dbReference type="Gene3D" id="3.40.50.300">
    <property type="entry name" value="P-loop containing nucleotide triphosphate hydrolases"/>
    <property type="match status" value="1"/>
</dbReference>
<dbReference type="RefSeq" id="WP_147088006.1">
    <property type="nucleotide sequence ID" value="NZ_VORM01000029.1"/>
</dbReference>
<evidence type="ECO:0000256" key="4">
    <source>
        <dbReference type="SAM" id="Phobius"/>
    </source>
</evidence>
<dbReference type="OrthoDB" id="9802448at2"/>
<dbReference type="SMART" id="SM00534">
    <property type="entry name" value="MUTSac"/>
    <property type="match status" value="1"/>
</dbReference>
<dbReference type="GO" id="GO:0140664">
    <property type="term" value="F:ATP-dependent DNA damage sensor activity"/>
    <property type="evidence" value="ECO:0007669"/>
    <property type="project" value="InterPro"/>
</dbReference>
<keyword evidence="4" id="KW-0812">Transmembrane</keyword>
<evidence type="ECO:0000256" key="1">
    <source>
        <dbReference type="ARBA" id="ARBA00022741"/>
    </source>
</evidence>